<dbReference type="InterPro" id="IPR029052">
    <property type="entry name" value="Metallo-depent_PP-like"/>
</dbReference>
<feature type="chain" id="PRO_5046857498" evidence="7">
    <location>
        <begin position="23"/>
        <end position="792"/>
    </location>
</feature>
<comment type="caution">
    <text evidence="11">The sequence shown here is derived from an EMBL/GenBank/DDBJ whole genome shotgun (WGS) entry which is preliminary data.</text>
</comment>
<reference evidence="11 12" key="1">
    <citation type="submission" date="2021-01" db="EMBL/GenBank/DDBJ databases">
        <title>Genomic Encyclopedia of Type Strains, Phase IV (KMG-IV): sequencing the most valuable type-strain genomes for metagenomic binning, comparative biology and taxonomic classification.</title>
        <authorList>
            <person name="Goeker M."/>
        </authorList>
    </citation>
    <scope>NUCLEOTIDE SEQUENCE [LARGE SCALE GENOMIC DNA]</scope>
    <source>
        <strain evidence="11 12">DSM 27513</strain>
    </source>
</reference>
<dbReference type="PROSITE" id="PS00785">
    <property type="entry name" value="5_NUCLEOTIDASE_1"/>
    <property type="match status" value="1"/>
</dbReference>
<organism evidence="11 12">
    <name type="scientific">Streptococcus saliviloxodontae</name>
    <dbReference type="NCBI Taxonomy" id="1349416"/>
    <lineage>
        <taxon>Bacteria</taxon>
        <taxon>Bacillati</taxon>
        <taxon>Bacillota</taxon>
        <taxon>Bacilli</taxon>
        <taxon>Lactobacillales</taxon>
        <taxon>Streptococcaceae</taxon>
        <taxon>Streptococcus</taxon>
    </lineage>
</organism>
<keyword evidence="6" id="KW-0812">Transmembrane</keyword>
<dbReference type="InterPro" id="IPR006146">
    <property type="entry name" value="5'-Nucleotdase_CS"/>
</dbReference>
<feature type="domain" description="5'-Nucleotidase C-terminal" evidence="10">
    <location>
        <begin position="411"/>
        <end position="586"/>
    </location>
</feature>
<dbReference type="PANTHER" id="PTHR11575">
    <property type="entry name" value="5'-NUCLEOTIDASE-RELATED"/>
    <property type="match status" value="1"/>
</dbReference>
<evidence type="ECO:0000256" key="3">
    <source>
        <dbReference type="ARBA" id="ARBA00022729"/>
    </source>
</evidence>
<keyword evidence="6" id="KW-1133">Transmembrane helix</keyword>
<feature type="region of interest" description="Disordered" evidence="5">
    <location>
        <begin position="635"/>
        <end position="715"/>
    </location>
</feature>
<dbReference type="PANTHER" id="PTHR11575:SF24">
    <property type="entry name" value="5'-NUCLEOTIDASE"/>
    <property type="match status" value="1"/>
</dbReference>
<dbReference type="InterPro" id="IPR036907">
    <property type="entry name" value="5'-Nucleotdase_C_sf"/>
</dbReference>
<name>A0ABS2PKP0_9STRE</name>
<keyword evidence="12" id="KW-1185">Reference proteome</keyword>
<dbReference type="NCBIfam" id="NF040549">
    <property type="entry name" value="Nt5e_LPXTG"/>
    <property type="match status" value="1"/>
</dbReference>
<dbReference type="SUPFAM" id="SSF56300">
    <property type="entry name" value="Metallo-dependent phosphatases"/>
    <property type="match status" value="1"/>
</dbReference>
<feature type="compositionally biased region" description="Basic and acidic residues" evidence="5">
    <location>
        <begin position="642"/>
        <end position="668"/>
    </location>
</feature>
<evidence type="ECO:0000256" key="6">
    <source>
        <dbReference type="SAM" id="Phobius"/>
    </source>
</evidence>
<accession>A0ABS2PKP0</accession>
<dbReference type="InterPro" id="IPR006179">
    <property type="entry name" value="5_nucleotidase/apyrase"/>
</dbReference>
<dbReference type="PROSITE" id="PS00786">
    <property type="entry name" value="5_NUCLEOTIDASE_2"/>
    <property type="match status" value="1"/>
</dbReference>
<dbReference type="Gene3D" id="3.60.21.10">
    <property type="match status" value="1"/>
</dbReference>
<proteinExistence type="predicted"/>
<keyword evidence="4" id="KW-0572">Peptidoglycan-anchor</keyword>
<keyword evidence="1" id="KW-0134">Cell wall</keyword>
<feature type="compositionally biased region" description="Basic and acidic residues" evidence="5">
    <location>
        <begin position="676"/>
        <end position="704"/>
    </location>
</feature>
<feature type="region of interest" description="Disordered" evidence="5">
    <location>
        <begin position="78"/>
        <end position="106"/>
    </location>
</feature>
<dbReference type="Gene3D" id="3.90.780.10">
    <property type="entry name" value="5'-Nucleotidase, C-terminal domain"/>
    <property type="match status" value="1"/>
</dbReference>
<dbReference type="InterPro" id="IPR019931">
    <property type="entry name" value="LPXTG_anchor"/>
</dbReference>
<evidence type="ECO:0000259" key="9">
    <source>
        <dbReference type="Pfam" id="PF00746"/>
    </source>
</evidence>
<evidence type="ECO:0000256" key="4">
    <source>
        <dbReference type="ARBA" id="ARBA00023088"/>
    </source>
</evidence>
<dbReference type="RefSeq" id="WP_205016903.1">
    <property type="nucleotide sequence ID" value="NZ_JAFBEI010000013.1"/>
</dbReference>
<feature type="transmembrane region" description="Helical" evidence="6">
    <location>
        <begin position="769"/>
        <end position="787"/>
    </location>
</feature>
<gene>
    <name evidence="11" type="ORF">JOC31_000819</name>
</gene>
<feature type="domain" description="Calcineurin-like phosphoesterase" evidence="8">
    <location>
        <begin position="110"/>
        <end position="333"/>
    </location>
</feature>
<evidence type="ECO:0000313" key="12">
    <source>
        <dbReference type="Proteomes" id="UP000809081"/>
    </source>
</evidence>
<dbReference type="NCBIfam" id="TIGR01167">
    <property type="entry name" value="LPXTG_anchor"/>
    <property type="match status" value="1"/>
</dbReference>
<keyword evidence="11" id="KW-0378">Hydrolase</keyword>
<evidence type="ECO:0000256" key="7">
    <source>
        <dbReference type="SAM" id="SignalP"/>
    </source>
</evidence>
<dbReference type="Pfam" id="PF00746">
    <property type="entry name" value="Gram_pos_anchor"/>
    <property type="match status" value="1"/>
</dbReference>
<protein>
    <submittedName>
        <fullName evidence="11">5'-nucleotidase</fullName>
        <ecNumber evidence="11">3.1.3.5</ecNumber>
    </submittedName>
</protein>
<keyword evidence="2" id="KW-0964">Secreted</keyword>
<dbReference type="Proteomes" id="UP000809081">
    <property type="component" value="Unassembled WGS sequence"/>
</dbReference>
<evidence type="ECO:0000256" key="2">
    <source>
        <dbReference type="ARBA" id="ARBA00022525"/>
    </source>
</evidence>
<evidence type="ECO:0000259" key="10">
    <source>
        <dbReference type="Pfam" id="PF02872"/>
    </source>
</evidence>
<evidence type="ECO:0000256" key="5">
    <source>
        <dbReference type="SAM" id="MobiDB-lite"/>
    </source>
</evidence>
<keyword evidence="6" id="KW-0472">Membrane</keyword>
<dbReference type="SUPFAM" id="SSF55816">
    <property type="entry name" value="5'-nucleotidase (syn. UDP-sugar hydrolase), C-terminal domain"/>
    <property type="match status" value="1"/>
</dbReference>
<dbReference type="Pfam" id="PF00149">
    <property type="entry name" value="Metallophos"/>
    <property type="match status" value="1"/>
</dbReference>
<evidence type="ECO:0000259" key="8">
    <source>
        <dbReference type="Pfam" id="PF00149"/>
    </source>
</evidence>
<sequence>MKKKALLIPALSTVFLSTLVLANAVKAEDATTTETTSDATTVLALTDSQTSEVSEDTSVATDAVATETAVVTDAADETFATTTEETPVEPATTAVGDTTEESTPSSDEITIIHTNDVHGRMQESSGVIGDAKLATIVNEARQEGETVVLDAGDVFQGLPISNSSKGEDMAEILNTIGYDAMTLGNHEFDFGLEQLKNLSTQLNFPMVSSNVYVDGARLFQAYTIVDKNKKVKGDELVVIGVTTPETATKTHPSNVEHVTFTDPVTEVNSVISQVEAQAAAEGNEYKTYVILAHLGVDTTTPTEWQGTYLAEALSKNELLKGKKLILIDGHSHTVLSGTYGDFTYNQTGSYLNNVGIIKLNSKEVLSAGVISAKEAEAITPDPTVAALVKETEDKYNADNAVVVVSESPVELNGDRTNVRVRETNLGNVVADALLDYGQTGFSHKTNLAVTNGGGLRETIKKGAPITKGDLIAVLPFGNVISQIKVTGQNIQDMFVKSVGSILQKDSEGQYVLDENGQPLMEPSGGYLHIAGARVYYDTSLESDKRILEIDILDPETQTYKPLDLTAEYYLTTNDFLAAGGDGYTMLGGSREEGPSMDVVFADYLTSHADELSSYAVINPNSRAISISQAAYEALKSDTTTSDDTKDTDKASTQDGKTDKGSDTAKSNRDSSVMTPDTDKTSTQDSKNGKDSSEPKDSTVTDKNEATAVKTNEPVKSGGWTSTSYLAPVYVQPATVQESRSNTVSVPVTYKTSHKTQPETSLPNTASQESLFAVMAGLALIGYGMYGVRRKKY</sequence>
<feature type="signal peptide" evidence="7">
    <location>
        <begin position="1"/>
        <end position="22"/>
    </location>
</feature>
<dbReference type="EC" id="3.1.3.5" evidence="11"/>
<dbReference type="InterPro" id="IPR004843">
    <property type="entry name" value="Calcineurin-like_PHP"/>
</dbReference>
<evidence type="ECO:0000256" key="1">
    <source>
        <dbReference type="ARBA" id="ARBA00022512"/>
    </source>
</evidence>
<dbReference type="EMBL" id="JAFBEI010000013">
    <property type="protein sequence ID" value="MBM7636000.1"/>
    <property type="molecule type" value="Genomic_DNA"/>
</dbReference>
<feature type="domain" description="Gram-positive cocci surface proteins LPxTG" evidence="9">
    <location>
        <begin position="754"/>
        <end position="791"/>
    </location>
</feature>
<evidence type="ECO:0000313" key="11">
    <source>
        <dbReference type="EMBL" id="MBM7636000.1"/>
    </source>
</evidence>
<feature type="compositionally biased region" description="Low complexity" evidence="5">
    <location>
        <begin position="78"/>
        <end position="95"/>
    </location>
</feature>
<dbReference type="GO" id="GO:0008253">
    <property type="term" value="F:5'-nucleotidase activity"/>
    <property type="evidence" value="ECO:0007669"/>
    <property type="project" value="UniProtKB-EC"/>
</dbReference>
<dbReference type="Pfam" id="PF02872">
    <property type="entry name" value="5_nucleotid_C"/>
    <property type="match status" value="1"/>
</dbReference>
<keyword evidence="3 7" id="KW-0732">Signal</keyword>
<dbReference type="InterPro" id="IPR008334">
    <property type="entry name" value="5'-Nucleotdase_C"/>
</dbReference>
<dbReference type="PRINTS" id="PR01607">
    <property type="entry name" value="APYRASEFAMLY"/>
</dbReference>